<evidence type="ECO:0000256" key="2">
    <source>
        <dbReference type="ARBA" id="ARBA00023125"/>
    </source>
</evidence>
<feature type="compositionally biased region" description="Pro residues" evidence="4">
    <location>
        <begin position="221"/>
        <end position="235"/>
    </location>
</feature>
<name>A0A1E7U972_9BURK</name>
<protein>
    <submittedName>
        <fullName evidence="7">DNA-binding response regulator</fullName>
    </submittedName>
    <submittedName>
        <fullName evidence="8">Two-component system capsular synthesis response regulator RcsB</fullName>
    </submittedName>
</protein>
<evidence type="ECO:0000259" key="5">
    <source>
        <dbReference type="PROSITE" id="PS50043"/>
    </source>
</evidence>
<dbReference type="InterPro" id="IPR000792">
    <property type="entry name" value="Tscrpt_reg_LuxR_C"/>
</dbReference>
<dbReference type="Gene3D" id="3.40.50.2300">
    <property type="match status" value="1"/>
</dbReference>
<feature type="domain" description="Response regulatory" evidence="6">
    <location>
        <begin position="7"/>
        <end position="126"/>
    </location>
</feature>
<dbReference type="InterPro" id="IPR001789">
    <property type="entry name" value="Sig_transdc_resp-reg_receiver"/>
</dbReference>
<dbReference type="SUPFAM" id="SSF46894">
    <property type="entry name" value="C-terminal effector domain of the bipartite response regulators"/>
    <property type="match status" value="1"/>
</dbReference>
<dbReference type="Pfam" id="PF00072">
    <property type="entry name" value="Response_reg"/>
    <property type="match status" value="1"/>
</dbReference>
<evidence type="ECO:0000256" key="1">
    <source>
        <dbReference type="ARBA" id="ARBA00022553"/>
    </source>
</evidence>
<gene>
    <name evidence="7" type="ORF">CKY39_18125</name>
    <name evidence="8" type="ORF">J2W25_000752</name>
</gene>
<reference evidence="8" key="2">
    <citation type="submission" date="2023-07" db="EMBL/GenBank/DDBJ databases">
        <title>Sorghum-associated microbial communities from plants grown in Nebraska, USA.</title>
        <authorList>
            <person name="Schachtman D."/>
        </authorList>
    </citation>
    <scope>NUCLEOTIDE SEQUENCE</scope>
    <source>
        <strain evidence="8">DS2795</strain>
    </source>
</reference>
<dbReference type="InterPro" id="IPR058245">
    <property type="entry name" value="NreC/VraR/RcsB-like_REC"/>
</dbReference>
<dbReference type="Pfam" id="PF00196">
    <property type="entry name" value="GerE"/>
    <property type="match status" value="1"/>
</dbReference>
<dbReference type="Proteomes" id="UP000217154">
    <property type="component" value="Chromosome"/>
</dbReference>
<dbReference type="GO" id="GO:0000160">
    <property type="term" value="P:phosphorelay signal transduction system"/>
    <property type="evidence" value="ECO:0007669"/>
    <property type="project" value="InterPro"/>
</dbReference>
<dbReference type="CDD" id="cd06170">
    <property type="entry name" value="LuxR_C_like"/>
    <property type="match status" value="1"/>
</dbReference>
<dbReference type="InterPro" id="IPR039420">
    <property type="entry name" value="WalR-like"/>
</dbReference>
<keyword evidence="2 7" id="KW-0238">DNA-binding</keyword>
<dbReference type="RefSeq" id="WP_062470253.1">
    <property type="nucleotide sequence ID" value="NZ_BKDH01000001.1"/>
</dbReference>
<dbReference type="EMBL" id="CP023284">
    <property type="protein sequence ID" value="ATA54909.1"/>
    <property type="molecule type" value="Genomic_DNA"/>
</dbReference>
<dbReference type="PROSITE" id="PS50043">
    <property type="entry name" value="HTH_LUXR_2"/>
    <property type="match status" value="1"/>
</dbReference>
<dbReference type="SUPFAM" id="SSF52172">
    <property type="entry name" value="CheY-like"/>
    <property type="match status" value="1"/>
</dbReference>
<feature type="modified residue" description="4-aspartylphosphate" evidence="3">
    <location>
        <position position="58"/>
    </location>
</feature>
<dbReference type="STRING" id="436515.GCA_001752345_03327"/>
<accession>A0A1E7U972</accession>
<dbReference type="InterPro" id="IPR016032">
    <property type="entry name" value="Sig_transdc_resp-reg_C-effctor"/>
</dbReference>
<evidence type="ECO:0000256" key="4">
    <source>
        <dbReference type="SAM" id="MobiDB-lite"/>
    </source>
</evidence>
<evidence type="ECO:0000259" key="6">
    <source>
        <dbReference type="PROSITE" id="PS50110"/>
    </source>
</evidence>
<feature type="region of interest" description="Disordered" evidence="4">
    <location>
        <begin position="216"/>
        <end position="235"/>
    </location>
</feature>
<dbReference type="PROSITE" id="PS50110">
    <property type="entry name" value="RESPONSE_REGULATORY"/>
    <property type="match status" value="1"/>
</dbReference>
<reference evidence="7 9" key="1">
    <citation type="submission" date="2017-09" db="EMBL/GenBank/DDBJ databases">
        <title>The diverse metabolic capabilities of V. boronicumulans make it an excellent choice for continued studies on novel biodegradation.</title>
        <authorList>
            <person name="Sun S."/>
        </authorList>
    </citation>
    <scope>NUCLEOTIDE SEQUENCE [LARGE SCALE GENOMIC DNA]</scope>
    <source>
        <strain evidence="7 9">J1</strain>
    </source>
</reference>
<dbReference type="SMART" id="SM00448">
    <property type="entry name" value="REC"/>
    <property type="match status" value="1"/>
</dbReference>
<dbReference type="Gene3D" id="1.10.10.10">
    <property type="entry name" value="Winged helix-like DNA-binding domain superfamily/Winged helix DNA-binding domain"/>
    <property type="match status" value="1"/>
</dbReference>
<dbReference type="PANTHER" id="PTHR43214">
    <property type="entry name" value="TWO-COMPONENT RESPONSE REGULATOR"/>
    <property type="match status" value="1"/>
</dbReference>
<dbReference type="PRINTS" id="PR00038">
    <property type="entry name" value="HTHLUXR"/>
</dbReference>
<evidence type="ECO:0000313" key="9">
    <source>
        <dbReference type="Proteomes" id="UP000217154"/>
    </source>
</evidence>
<dbReference type="PROSITE" id="PS00622">
    <property type="entry name" value="HTH_LUXR_1"/>
    <property type="match status" value="1"/>
</dbReference>
<evidence type="ECO:0000256" key="3">
    <source>
        <dbReference type="PROSITE-ProRule" id="PRU00169"/>
    </source>
</evidence>
<dbReference type="InterPro" id="IPR011006">
    <property type="entry name" value="CheY-like_superfamily"/>
</dbReference>
<keyword evidence="1 3" id="KW-0597">Phosphoprotein</keyword>
<dbReference type="SMART" id="SM00421">
    <property type="entry name" value="HTH_LUXR"/>
    <property type="match status" value="1"/>
</dbReference>
<dbReference type="GeneID" id="82268218"/>
<evidence type="ECO:0000313" key="7">
    <source>
        <dbReference type="EMBL" id="ATA54909.1"/>
    </source>
</evidence>
<evidence type="ECO:0000313" key="8">
    <source>
        <dbReference type="EMBL" id="MDP9921747.1"/>
    </source>
</evidence>
<dbReference type="CDD" id="cd17535">
    <property type="entry name" value="REC_NarL-like"/>
    <property type="match status" value="1"/>
</dbReference>
<sequence length="235" mass="25588">MKPFNLRVLIADDHPAVRIGIESTLRESQAVTVVGAARDSTEMMEMLKQHDCQILVSDYAMPGGLHGDGIALFALVRQRYPRLKIVVMTMLDNPGIIHSLLDIGVPCILNKADSVSHLLPAVHAAYASGRYLSPSMAEIAARTAPHRTDTQPHAMLSKRELEVVRMFVSGLTVTEIAERLHRSKKTISTQKGSAMAKLGILRDMDLVRYGMETGLMSTSAAPPPPPPGLPALPWP</sequence>
<proteinExistence type="predicted"/>
<dbReference type="PANTHER" id="PTHR43214:SF17">
    <property type="entry name" value="TRANSCRIPTIONAL REGULATORY PROTEIN RCSB"/>
    <property type="match status" value="1"/>
</dbReference>
<dbReference type="AlphaFoldDB" id="A0A1E7U972"/>
<dbReference type="KEGG" id="vbo:CKY39_18125"/>
<dbReference type="GO" id="GO:0003677">
    <property type="term" value="F:DNA binding"/>
    <property type="evidence" value="ECO:0007669"/>
    <property type="project" value="UniProtKB-KW"/>
</dbReference>
<feature type="domain" description="HTH luxR-type" evidence="5">
    <location>
        <begin position="149"/>
        <end position="214"/>
    </location>
</feature>
<dbReference type="Proteomes" id="UP001244295">
    <property type="component" value="Unassembled WGS sequence"/>
</dbReference>
<dbReference type="InterPro" id="IPR036388">
    <property type="entry name" value="WH-like_DNA-bd_sf"/>
</dbReference>
<dbReference type="GO" id="GO:0006355">
    <property type="term" value="P:regulation of DNA-templated transcription"/>
    <property type="evidence" value="ECO:0007669"/>
    <property type="project" value="InterPro"/>
</dbReference>
<dbReference type="EMBL" id="JAUSRR010000001">
    <property type="protein sequence ID" value="MDP9921747.1"/>
    <property type="molecule type" value="Genomic_DNA"/>
</dbReference>
<organism evidence="7 9">
    <name type="scientific">Variovorax boronicumulans</name>
    <dbReference type="NCBI Taxonomy" id="436515"/>
    <lineage>
        <taxon>Bacteria</taxon>
        <taxon>Pseudomonadati</taxon>
        <taxon>Pseudomonadota</taxon>
        <taxon>Betaproteobacteria</taxon>
        <taxon>Burkholderiales</taxon>
        <taxon>Comamonadaceae</taxon>
        <taxon>Variovorax</taxon>
    </lineage>
</organism>